<protein>
    <recommendedName>
        <fullName evidence="7">CCHC-type domain-containing protein</fullName>
    </recommendedName>
</protein>
<dbReference type="PANTHER" id="PTHR37984:SF5">
    <property type="entry name" value="PROTEIN NYNRIN-LIKE"/>
    <property type="match status" value="1"/>
</dbReference>
<evidence type="ECO:0008006" key="7">
    <source>
        <dbReference type="Google" id="ProtNLM"/>
    </source>
</evidence>
<evidence type="ECO:0000259" key="4">
    <source>
        <dbReference type="PROSITE" id="PS50878"/>
    </source>
</evidence>
<dbReference type="OrthoDB" id="7700898at2759"/>
<feature type="domain" description="CCHC-type" evidence="3">
    <location>
        <begin position="272"/>
        <end position="287"/>
    </location>
</feature>
<feature type="compositionally biased region" description="Low complexity" evidence="2">
    <location>
        <begin position="69"/>
        <end position="82"/>
    </location>
</feature>
<dbReference type="Gene3D" id="3.10.10.10">
    <property type="entry name" value="HIV Type 1 Reverse Transcriptase, subunit A, domain 1"/>
    <property type="match status" value="1"/>
</dbReference>
<dbReference type="GO" id="GO:0071897">
    <property type="term" value="P:DNA biosynthetic process"/>
    <property type="evidence" value="ECO:0007669"/>
    <property type="project" value="UniProtKB-ARBA"/>
</dbReference>
<dbReference type="Pfam" id="PF00078">
    <property type="entry name" value="RVT_1"/>
    <property type="match status" value="1"/>
</dbReference>
<gene>
    <name evidence="5" type="ORF">DMN91_012359</name>
</gene>
<dbReference type="InterPro" id="IPR000477">
    <property type="entry name" value="RT_dom"/>
</dbReference>
<dbReference type="GO" id="GO:0008270">
    <property type="term" value="F:zinc ion binding"/>
    <property type="evidence" value="ECO:0007669"/>
    <property type="project" value="UniProtKB-KW"/>
</dbReference>
<keyword evidence="1" id="KW-0862">Zinc</keyword>
<feature type="region of interest" description="Disordered" evidence="2">
    <location>
        <begin position="35"/>
        <end position="83"/>
    </location>
</feature>
<proteinExistence type="predicted"/>
<feature type="compositionally biased region" description="Pro residues" evidence="2">
    <location>
        <begin position="49"/>
        <end position="59"/>
    </location>
</feature>
<dbReference type="EMBL" id="QOIP01000013">
    <property type="protein sequence ID" value="RLU15365.1"/>
    <property type="molecule type" value="Genomic_DNA"/>
</dbReference>
<evidence type="ECO:0000313" key="6">
    <source>
        <dbReference type="Proteomes" id="UP000279307"/>
    </source>
</evidence>
<keyword evidence="1" id="KW-0863">Zinc-finger</keyword>
<feature type="compositionally biased region" description="Basic and acidic residues" evidence="2">
    <location>
        <begin position="284"/>
        <end position="294"/>
    </location>
</feature>
<name>A0A3L8D4I1_OOCBI</name>
<dbReference type="Pfam" id="PF03732">
    <property type="entry name" value="Retrotrans_gag"/>
    <property type="match status" value="1"/>
</dbReference>
<feature type="domain" description="Reverse transcriptase" evidence="4">
    <location>
        <begin position="381"/>
        <end position="561"/>
    </location>
</feature>
<sequence>MPKSWIYNSAKTEWQAKLQRLGLDDAGTIDELRRRMSEYVTAPPKHTPRPNPPSRPEMNPPTGTAGARDTTTVPDVTTGPPGESVAKTINQIRKWGCHFDGKDPVAFLERATELKKSYGYGDSQMLAGLPELFRGEALLWCRNCRDEWQDWGDFMQAFRDHFLPSRYRAQLLREIKDRYQKLDEPFHKFANELCTLMRRAGTLIPTEQLDQLYENMNPQYRYHISRGSLQKISELSAHASELDASDAECRARRPAPKPPVTASTAYGRTECCWRCKQRGHTRRDCQRPMRHADARQPILPPPLTPTTPTRTGTVGTITGPEGSHLQTFLADELPKFSTVQGPTDRIQHEIRVTTSVPIKQRYRPRNPAMQAVIDRAVEQMLRDGVIEPSNSAWSPPVVLVKKRDGSHRFCIDYRRVNDITERDAYPLPQITATLDKLRGAKYFSTLDLKSGYWQVPLTAKSRPVTAFTVPGKGLMQFRVMPFGLHSAPATFQRLLDQVLGPELEPEAFVYLDDIVICTRTFHRHLVVLREVFCRLREIKLRLNNDKCWFCISRIKYLGHIVDRDGIRTDSEKRLESPTGRLGRWAFELRQHDFEVKYRKGALNSVADALSRQPVAAGISRVRCAWYQRLWKAVRRNSAEVPDYRIRAGSYTATCFTNSTSTKFPRTTSGRSAYPATTGLGS</sequence>
<dbReference type="PANTHER" id="PTHR37984">
    <property type="entry name" value="PROTEIN CBG26694"/>
    <property type="match status" value="1"/>
</dbReference>
<dbReference type="GO" id="GO:0003676">
    <property type="term" value="F:nucleic acid binding"/>
    <property type="evidence" value="ECO:0007669"/>
    <property type="project" value="InterPro"/>
</dbReference>
<dbReference type="AlphaFoldDB" id="A0A3L8D4I1"/>
<organism evidence="5 6">
    <name type="scientific">Ooceraea biroi</name>
    <name type="common">Clonal raider ant</name>
    <name type="synonym">Cerapachys biroi</name>
    <dbReference type="NCBI Taxonomy" id="2015173"/>
    <lineage>
        <taxon>Eukaryota</taxon>
        <taxon>Metazoa</taxon>
        <taxon>Ecdysozoa</taxon>
        <taxon>Arthropoda</taxon>
        <taxon>Hexapoda</taxon>
        <taxon>Insecta</taxon>
        <taxon>Pterygota</taxon>
        <taxon>Neoptera</taxon>
        <taxon>Endopterygota</taxon>
        <taxon>Hymenoptera</taxon>
        <taxon>Apocrita</taxon>
        <taxon>Aculeata</taxon>
        <taxon>Formicoidea</taxon>
        <taxon>Formicidae</taxon>
        <taxon>Dorylinae</taxon>
        <taxon>Ooceraea</taxon>
    </lineage>
</organism>
<comment type="caution">
    <text evidence="5">The sequence shown here is derived from an EMBL/GenBank/DDBJ whole genome shotgun (WGS) entry which is preliminary data.</text>
</comment>
<dbReference type="SUPFAM" id="SSF56672">
    <property type="entry name" value="DNA/RNA polymerases"/>
    <property type="match status" value="1"/>
</dbReference>
<dbReference type="Gene3D" id="3.30.70.270">
    <property type="match status" value="1"/>
</dbReference>
<dbReference type="Proteomes" id="UP000279307">
    <property type="component" value="Chromosome 13"/>
</dbReference>
<dbReference type="InterPro" id="IPR050951">
    <property type="entry name" value="Retrovirus_Pol_polyprotein"/>
</dbReference>
<evidence type="ECO:0000259" key="3">
    <source>
        <dbReference type="PROSITE" id="PS50158"/>
    </source>
</evidence>
<reference evidence="5 6" key="1">
    <citation type="journal article" date="2018" name="Genome Res.">
        <title>The genomic architecture and molecular evolution of ant odorant receptors.</title>
        <authorList>
            <person name="McKenzie S.K."/>
            <person name="Kronauer D.J.C."/>
        </authorList>
    </citation>
    <scope>NUCLEOTIDE SEQUENCE [LARGE SCALE GENOMIC DNA]</scope>
    <source>
        <strain evidence="5">Clonal line C1</strain>
    </source>
</reference>
<evidence type="ECO:0000256" key="2">
    <source>
        <dbReference type="SAM" id="MobiDB-lite"/>
    </source>
</evidence>
<dbReference type="PROSITE" id="PS50158">
    <property type="entry name" value="ZF_CCHC"/>
    <property type="match status" value="1"/>
</dbReference>
<dbReference type="PROSITE" id="PS50878">
    <property type="entry name" value="RT_POL"/>
    <property type="match status" value="1"/>
</dbReference>
<dbReference type="InterPro" id="IPR043502">
    <property type="entry name" value="DNA/RNA_pol_sf"/>
</dbReference>
<dbReference type="CDD" id="cd01647">
    <property type="entry name" value="RT_LTR"/>
    <property type="match status" value="1"/>
</dbReference>
<dbReference type="InterPro" id="IPR001878">
    <property type="entry name" value="Znf_CCHC"/>
</dbReference>
<evidence type="ECO:0000256" key="1">
    <source>
        <dbReference type="PROSITE-ProRule" id="PRU00047"/>
    </source>
</evidence>
<dbReference type="InterPro" id="IPR043128">
    <property type="entry name" value="Rev_trsase/Diguanyl_cyclase"/>
</dbReference>
<keyword evidence="1" id="KW-0479">Metal-binding</keyword>
<evidence type="ECO:0000313" key="5">
    <source>
        <dbReference type="EMBL" id="RLU15365.1"/>
    </source>
</evidence>
<feature type="region of interest" description="Disordered" evidence="2">
    <location>
        <begin position="284"/>
        <end position="309"/>
    </location>
</feature>
<dbReference type="InterPro" id="IPR005162">
    <property type="entry name" value="Retrotrans_gag_dom"/>
</dbReference>
<accession>A0A3L8D4I1</accession>